<gene>
    <name evidence="2" type="ORF">SeMB42_g07014</name>
</gene>
<feature type="chain" id="PRO_5021253962" evidence="1">
    <location>
        <begin position="34"/>
        <end position="213"/>
    </location>
</feature>
<accession>A0A507CCD8</accession>
<keyword evidence="1" id="KW-0732">Signal</keyword>
<feature type="non-terminal residue" evidence="2">
    <location>
        <position position="1"/>
    </location>
</feature>
<dbReference type="AlphaFoldDB" id="A0A507CCD8"/>
<evidence type="ECO:0000313" key="3">
    <source>
        <dbReference type="Proteomes" id="UP000317494"/>
    </source>
</evidence>
<organism evidence="2 3">
    <name type="scientific">Synchytrium endobioticum</name>
    <dbReference type="NCBI Taxonomy" id="286115"/>
    <lineage>
        <taxon>Eukaryota</taxon>
        <taxon>Fungi</taxon>
        <taxon>Fungi incertae sedis</taxon>
        <taxon>Chytridiomycota</taxon>
        <taxon>Chytridiomycota incertae sedis</taxon>
        <taxon>Chytridiomycetes</taxon>
        <taxon>Synchytriales</taxon>
        <taxon>Synchytriaceae</taxon>
        <taxon>Synchytrium</taxon>
    </lineage>
</organism>
<dbReference type="STRING" id="286115.A0A507CCD8"/>
<proteinExistence type="predicted"/>
<dbReference type="VEuPathDB" id="FungiDB:SeMB42_g07014"/>
<keyword evidence="3" id="KW-1185">Reference proteome</keyword>
<comment type="caution">
    <text evidence="2">The sequence shown here is derived from an EMBL/GenBank/DDBJ whole genome shotgun (WGS) entry which is preliminary data.</text>
</comment>
<reference evidence="2 3" key="1">
    <citation type="journal article" date="2019" name="Sci. Rep.">
        <title>Comparative genomics of chytrid fungi reveal insights into the obligate biotrophic and pathogenic lifestyle of Synchytrium endobioticum.</title>
        <authorList>
            <person name="van de Vossenberg B.T.L.H."/>
            <person name="Warris S."/>
            <person name="Nguyen H.D.T."/>
            <person name="van Gent-Pelzer M.P.E."/>
            <person name="Joly D.L."/>
            <person name="van de Geest H.C."/>
            <person name="Bonants P.J.M."/>
            <person name="Smith D.S."/>
            <person name="Levesque C.A."/>
            <person name="van der Lee T.A.J."/>
        </authorList>
    </citation>
    <scope>NUCLEOTIDE SEQUENCE [LARGE SCALE GENOMIC DNA]</scope>
    <source>
        <strain evidence="2 3">MB42</strain>
    </source>
</reference>
<protein>
    <submittedName>
        <fullName evidence="2">Uncharacterized protein</fullName>
    </submittedName>
</protein>
<sequence>HRISISQILSRSQPIMFMPTTLVFFAMLGLAMTQDSNECAKDGSISPCIDANQSDAPVQTFYPTPTPTGIYTPTNQVTDAPPTAGIETTTPTAIDEPTVEPTPLPNTAVEPTIEPTIEPSIAPSIAPEESIPPMSDLAVSTVVPMSTNASTRRQTIQVPATIQQQTTQAVKIVGQPTAAPGTNLGALKAGARKSSYMHPIIKMAGLLAGLALY</sequence>
<name>A0A507CCD8_9FUNG</name>
<dbReference type="EMBL" id="QEAN01000444">
    <property type="protein sequence ID" value="TPX36839.1"/>
    <property type="molecule type" value="Genomic_DNA"/>
</dbReference>
<evidence type="ECO:0000256" key="1">
    <source>
        <dbReference type="SAM" id="SignalP"/>
    </source>
</evidence>
<feature type="signal peptide" evidence="1">
    <location>
        <begin position="1"/>
        <end position="33"/>
    </location>
</feature>
<evidence type="ECO:0000313" key="2">
    <source>
        <dbReference type="EMBL" id="TPX36839.1"/>
    </source>
</evidence>
<dbReference type="Proteomes" id="UP000317494">
    <property type="component" value="Unassembled WGS sequence"/>
</dbReference>